<dbReference type="AlphaFoldDB" id="A0A1I0Z652"/>
<accession>A0A1I0Z652</accession>
<evidence type="ECO:0000313" key="1">
    <source>
        <dbReference type="EMBL" id="SFB21064.1"/>
    </source>
</evidence>
<keyword evidence="2" id="KW-1185">Reference proteome</keyword>
<dbReference type="RefSeq" id="WP_092873023.1">
    <property type="nucleotide sequence ID" value="NZ_FOJY01000013.1"/>
</dbReference>
<dbReference type="EMBL" id="FOJY01000013">
    <property type="protein sequence ID" value="SFB21064.1"/>
    <property type="molecule type" value="Genomic_DNA"/>
</dbReference>
<sequence>MGKFGKKKKKRVAQSKEIFERVAFVNEIIECDDPDMVKIACMTTTGRVDVSVSKAMLEDSAFEEDMWIGMLRNPFGETELVLREKDSPDYNSIDDDLKKILEKELF</sequence>
<organism evidence="1 2">
    <name type="scientific">Acetitomaculum ruminis DSM 5522</name>
    <dbReference type="NCBI Taxonomy" id="1120918"/>
    <lineage>
        <taxon>Bacteria</taxon>
        <taxon>Bacillati</taxon>
        <taxon>Bacillota</taxon>
        <taxon>Clostridia</taxon>
        <taxon>Lachnospirales</taxon>
        <taxon>Lachnospiraceae</taxon>
        <taxon>Acetitomaculum</taxon>
    </lineage>
</organism>
<reference evidence="1 2" key="1">
    <citation type="submission" date="2016-10" db="EMBL/GenBank/DDBJ databases">
        <authorList>
            <person name="de Groot N.N."/>
        </authorList>
    </citation>
    <scope>NUCLEOTIDE SEQUENCE [LARGE SCALE GENOMIC DNA]</scope>
    <source>
        <strain evidence="1 2">DSM 5522</strain>
    </source>
</reference>
<dbReference type="Proteomes" id="UP000198838">
    <property type="component" value="Unassembled WGS sequence"/>
</dbReference>
<dbReference type="STRING" id="1120918.SAMN05216249_11346"/>
<gene>
    <name evidence="1" type="ORF">SAMN05216249_11346</name>
</gene>
<protein>
    <submittedName>
        <fullName evidence="1">Uncharacterized protein</fullName>
    </submittedName>
</protein>
<evidence type="ECO:0000313" key="2">
    <source>
        <dbReference type="Proteomes" id="UP000198838"/>
    </source>
</evidence>
<proteinExistence type="predicted"/>
<name>A0A1I0Z652_9FIRM</name>